<protein>
    <submittedName>
        <fullName evidence="2">Uncharacterized protein</fullName>
    </submittedName>
</protein>
<dbReference type="EMBL" id="CP069482">
    <property type="protein sequence ID" value="QRO77153.1"/>
    <property type="molecule type" value="Genomic_DNA"/>
</dbReference>
<keyword evidence="3" id="KW-1185">Reference proteome</keyword>
<sequence>MILNRSSLRIVMVIVPVAFIAGAPKGADDQPTGQNTTFLFSGNATSELGTYIVVKAILKCPLSGYLEMSGFTVGLAACFPSV</sequence>
<keyword evidence="1" id="KW-0732">Signal</keyword>
<gene>
    <name evidence="2" type="ORF">I6K02_14880</name>
</gene>
<feature type="signal peptide" evidence="1">
    <location>
        <begin position="1"/>
        <end position="20"/>
    </location>
</feature>
<name>A0A892HX22_9BURK</name>
<feature type="chain" id="PRO_5034099800" evidence="1">
    <location>
        <begin position="21"/>
        <end position="82"/>
    </location>
</feature>
<evidence type="ECO:0000313" key="2">
    <source>
        <dbReference type="EMBL" id="QRO77153.1"/>
    </source>
</evidence>
<dbReference type="GeneID" id="93127943"/>
<organism evidence="2 3">
    <name type="scientific">Burkholderia dolosa</name>
    <dbReference type="NCBI Taxonomy" id="152500"/>
    <lineage>
        <taxon>Bacteria</taxon>
        <taxon>Pseudomonadati</taxon>
        <taxon>Pseudomonadota</taxon>
        <taxon>Betaproteobacteria</taxon>
        <taxon>Burkholderiales</taxon>
        <taxon>Burkholderiaceae</taxon>
        <taxon>Burkholderia</taxon>
        <taxon>Burkholderia cepacia complex</taxon>
    </lineage>
</organism>
<evidence type="ECO:0000256" key="1">
    <source>
        <dbReference type="SAM" id="SignalP"/>
    </source>
</evidence>
<dbReference type="RefSeq" id="WP_158380476.1">
    <property type="nucleotide sequence ID" value="NZ_CP033840.1"/>
</dbReference>
<accession>A0A892HX22</accession>
<evidence type="ECO:0000313" key="3">
    <source>
        <dbReference type="Proteomes" id="UP000625568"/>
    </source>
</evidence>
<reference evidence="2 3" key="1">
    <citation type="submission" date="2021-02" db="EMBL/GenBank/DDBJ databases">
        <title>FDA dAtabase for Regulatory Grade micrObial Sequences (FDA-ARGOS): Supporting development and validation of Infectious Disease Dx tests.</title>
        <authorList>
            <person name="Minogue T."/>
            <person name="Wolcott M."/>
            <person name="Wasieloski L."/>
            <person name="Aguilar W."/>
            <person name="Moore D."/>
            <person name="Jaissle J."/>
            <person name="Tallon L."/>
            <person name="Sadzewicz L."/>
            <person name="Zhao X."/>
            <person name="Boylan J."/>
            <person name="Ott S."/>
            <person name="Bowen H."/>
            <person name="Vavikolanu K."/>
            <person name="Mehta A."/>
            <person name="Aluvathingal J."/>
            <person name="Nadendla S."/>
            <person name="Yan Y."/>
            <person name="Sichtig H."/>
        </authorList>
    </citation>
    <scope>NUCLEOTIDE SEQUENCE [LARGE SCALE GENOMIC DNA]</scope>
    <source>
        <strain evidence="2 3">FDAARGOS_1272</strain>
    </source>
</reference>
<proteinExistence type="predicted"/>
<dbReference type="AlphaFoldDB" id="A0A892HX22"/>
<dbReference type="Proteomes" id="UP000625568">
    <property type="component" value="Chromosome 1"/>
</dbReference>